<dbReference type="PANTHER" id="PTHR35936:SF17">
    <property type="entry name" value="ARGININE-BINDING EXTRACELLULAR PROTEIN ARTP"/>
    <property type="match status" value="1"/>
</dbReference>
<evidence type="ECO:0000313" key="10">
    <source>
        <dbReference type="Proteomes" id="UP000094580"/>
    </source>
</evidence>
<feature type="domain" description="Ionotropic glutamate receptor C-terminal" evidence="8">
    <location>
        <begin position="35"/>
        <end position="256"/>
    </location>
</feature>
<dbReference type="CDD" id="cd13624">
    <property type="entry name" value="PBP2_Arg_Lys_His"/>
    <property type="match status" value="1"/>
</dbReference>
<evidence type="ECO:0000256" key="5">
    <source>
        <dbReference type="ARBA" id="ARBA00023288"/>
    </source>
</evidence>
<organism evidence="9 10">
    <name type="scientific">Gottfriedia luciferensis</name>
    <dbReference type="NCBI Taxonomy" id="178774"/>
    <lineage>
        <taxon>Bacteria</taxon>
        <taxon>Bacillati</taxon>
        <taxon>Bacillota</taxon>
        <taxon>Bacilli</taxon>
        <taxon>Bacillales</taxon>
        <taxon>Bacillaceae</taxon>
        <taxon>Gottfriedia</taxon>
    </lineage>
</organism>
<evidence type="ECO:0000256" key="4">
    <source>
        <dbReference type="ARBA" id="ARBA00023139"/>
    </source>
</evidence>
<protein>
    <submittedName>
        <fullName evidence="9">Glutamine ABC transporter substrate-binding protein</fullName>
    </submittedName>
</protein>
<dbReference type="PROSITE" id="PS01039">
    <property type="entry name" value="SBP_BACTERIAL_3"/>
    <property type="match status" value="1"/>
</dbReference>
<dbReference type="PROSITE" id="PS51257">
    <property type="entry name" value="PROKAR_LIPOPROTEIN"/>
    <property type="match status" value="1"/>
</dbReference>
<dbReference type="SUPFAM" id="SSF53850">
    <property type="entry name" value="Periplasmic binding protein-like II"/>
    <property type="match status" value="1"/>
</dbReference>
<gene>
    <name evidence="9" type="ORF">BED47_01430</name>
</gene>
<reference evidence="9 10" key="1">
    <citation type="submission" date="2016-07" db="EMBL/GenBank/DDBJ databases">
        <authorList>
            <person name="Townsley L."/>
            <person name="Shank E.A."/>
        </authorList>
    </citation>
    <scope>NUCLEOTIDE SEQUENCE [LARGE SCALE GENOMIC DNA]</scope>
    <source>
        <strain evidence="9 10">CH01</strain>
    </source>
</reference>
<name>A0ABX2ZVL3_9BACI</name>
<evidence type="ECO:0000259" key="8">
    <source>
        <dbReference type="SMART" id="SM00079"/>
    </source>
</evidence>
<comment type="similarity">
    <text evidence="2 6">Belongs to the bacterial solute-binding protein 3 family.</text>
</comment>
<evidence type="ECO:0000259" key="7">
    <source>
        <dbReference type="SMART" id="SM00062"/>
    </source>
</evidence>
<dbReference type="PANTHER" id="PTHR35936">
    <property type="entry name" value="MEMBRANE-BOUND LYTIC MUREIN TRANSGLYCOSYLASE F"/>
    <property type="match status" value="1"/>
</dbReference>
<dbReference type="Proteomes" id="UP000094580">
    <property type="component" value="Unassembled WGS sequence"/>
</dbReference>
<evidence type="ECO:0000256" key="3">
    <source>
        <dbReference type="ARBA" id="ARBA00022729"/>
    </source>
</evidence>
<keyword evidence="3" id="KW-0732">Signal</keyword>
<dbReference type="Gene3D" id="3.40.190.10">
    <property type="entry name" value="Periplasmic binding protein-like II"/>
    <property type="match status" value="2"/>
</dbReference>
<dbReference type="InterPro" id="IPR001638">
    <property type="entry name" value="Solute-binding_3/MltF_N"/>
</dbReference>
<dbReference type="SMART" id="SM00079">
    <property type="entry name" value="PBPe"/>
    <property type="match status" value="1"/>
</dbReference>
<dbReference type="RefSeq" id="WP_069032040.1">
    <property type="nucleotide sequence ID" value="NZ_MDKC01000001.1"/>
</dbReference>
<dbReference type="InterPro" id="IPR018313">
    <property type="entry name" value="SBP_3_CS"/>
</dbReference>
<evidence type="ECO:0000256" key="6">
    <source>
        <dbReference type="RuleBase" id="RU003744"/>
    </source>
</evidence>
<comment type="caution">
    <text evidence="9">The sequence shown here is derived from an EMBL/GenBank/DDBJ whole genome shotgun (WGS) entry which is preliminary data.</text>
</comment>
<dbReference type="InterPro" id="IPR001320">
    <property type="entry name" value="Iontro_rcpt_C"/>
</dbReference>
<keyword evidence="10" id="KW-1185">Reference proteome</keyword>
<accession>A0ABX2ZVL3</accession>
<keyword evidence="4" id="KW-0564">Palmitate</keyword>
<sequence>MKKVKKLSFAFAVTTALILSGCGKDAKTSGTADKPLRVVTDAAYAPFEYLDNGKIVGFDVDFTNAVAKEAGVKIKIVNTGWDPLFAEIGGKTADIGMSSISINADREKTYDFTTPYFLSINKILVPEGSSIKSAADLKGKVVAVQNGTTGQEAVEKMFGKNNKNLKKFENNNLAILELLSGGADAVVADNGVLEAYAKNNPDKKLVVIDDKNSFEPEYYGLLLQDGSKLKGKLDKAIKEVVNNGTYEKIYKEHFGSEPDLETLKAEENK</sequence>
<dbReference type="EMBL" id="MDKC01000001">
    <property type="protein sequence ID" value="ODG93860.1"/>
    <property type="molecule type" value="Genomic_DNA"/>
</dbReference>
<evidence type="ECO:0000313" key="9">
    <source>
        <dbReference type="EMBL" id="ODG93860.1"/>
    </source>
</evidence>
<dbReference type="Pfam" id="PF00497">
    <property type="entry name" value="SBP_bac_3"/>
    <property type="match status" value="1"/>
</dbReference>
<feature type="domain" description="Solute-binding protein family 3/N-terminal" evidence="7">
    <location>
        <begin position="35"/>
        <end position="257"/>
    </location>
</feature>
<dbReference type="SMART" id="SM00062">
    <property type="entry name" value="PBPb"/>
    <property type="match status" value="1"/>
</dbReference>
<evidence type="ECO:0000256" key="2">
    <source>
        <dbReference type="ARBA" id="ARBA00010333"/>
    </source>
</evidence>
<keyword evidence="5" id="KW-0449">Lipoprotein</keyword>
<proteinExistence type="inferred from homology"/>
<evidence type="ECO:0000256" key="1">
    <source>
        <dbReference type="ARBA" id="ARBA00004196"/>
    </source>
</evidence>
<comment type="subcellular location">
    <subcellularLocation>
        <location evidence="1">Cell envelope</location>
    </subcellularLocation>
</comment>